<gene>
    <name evidence="1" type="ORF">FSB_LOCUS54805</name>
</gene>
<organism evidence="1">
    <name type="scientific">Fagus sylvatica</name>
    <name type="common">Beechnut</name>
    <dbReference type="NCBI Taxonomy" id="28930"/>
    <lineage>
        <taxon>Eukaryota</taxon>
        <taxon>Viridiplantae</taxon>
        <taxon>Streptophyta</taxon>
        <taxon>Embryophyta</taxon>
        <taxon>Tracheophyta</taxon>
        <taxon>Spermatophyta</taxon>
        <taxon>Magnoliopsida</taxon>
        <taxon>eudicotyledons</taxon>
        <taxon>Gunneridae</taxon>
        <taxon>Pentapetalae</taxon>
        <taxon>rosids</taxon>
        <taxon>fabids</taxon>
        <taxon>Fagales</taxon>
        <taxon>Fagaceae</taxon>
        <taxon>Fagus</taxon>
    </lineage>
</organism>
<dbReference type="AlphaFoldDB" id="A0A2N9IS13"/>
<evidence type="ECO:0000313" key="1">
    <source>
        <dbReference type="EMBL" id="SPD26923.1"/>
    </source>
</evidence>
<name>A0A2N9IS13_FAGSY</name>
<dbReference type="EMBL" id="OIVN01006171">
    <property type="protein sequence ID" value="SPD26923.1"/>
    <property type="molecule type" value="Genomic_DNA"/>
</dbReference>
<accession>A0A2N9IS13</accession>
<reference evidence="1" key="1">
    <citation type="submission" date="2018-02" db="EMBL/GenBank/DDBJ databases">
        <authorList>
            <person name="Cohen D.B."/>
            <person name="Kent A.D."/>
        </authorList>
    </citation>
    <scope>NUCLEOTIDE SEQUENCE</scope>
</reference>
<proteinExistence type="predicted"/>
<sequence>MGRRRGGGWSTALWYGVRELEGCSATWVAIGVGETAMPHGVAVAAHASRALVTRDGIFCWKLDRVFLGLWV</sequence>
<protein>
    <submittedName>
        <fullName evidence="1">Uncharacterized protein</fullName>
    </submittedName>
</protein>